<evidence type="ECO:0000313" key="2">
    <source>
        <dbReference type="EMBL" id="CAI4003974.1"/>
    </source>
</evidence>
<feature type="compositionally biased region" description="Basic residues" evidence="1">
    <location>
        <begin position="104"/>
        <end position="113"/>
    </location>
</feature>
<organism evidence="2">
    <name type="scientific">Cladocopium goreaui</name>
    <dbReference type="NCBI Taxonomy" id="2562237"/>
    <lineage>
        <taxon>Eukaryota</taxon>
        <taxon>Sar</taxon>
        <taxon>Alveolata</taxon>
        <taxon>Dinophyceae</taxon>
        <taxon>Suessiales</taxon>
        <taxon>Symbiodiniaceae</taxon>
        <taxon>Cladocopium</taxon>
    </lineage>
</organism>
<evidence type="ECO:0000313" key="3">
    <source>
        <dbReference type="EMBL" id="CAL4791286.1"/>
    </source>
</evidence>
<name>A0A9P1D652_9DINO</name>
<protein>
    <submittedName>
        <fullName evidence="2">Uncharacterized protein</fullName>
    </submittedName>
</protein>
<feature type="region of interest" description="Disordered" evidence="1">
    <location>
        <begin position="90"/>
        <end position="119"/>
    </location>
</feature>
<feature type="compositionally biased region" description="Basic and acidic residues" evidence="1">
    <location>
        <begin position="94"/>
        <end position="103"/>
    </location>
</feature>
<proteinExistence type="predicted"/>
<sequence>MLQRSGVDNPIIQIQNLAHKVLLGLQCLRCKKGHSMGHRSDNPSTYKNQACCDACGKENLPKLCSKGKLSHFFHCSFCRFDMCPNCAENPLSAKGKDGKEAKVSKKKDKKKDKKVPEPVDIIPRARRELWIPTEAQAVNRAPIKTAVLSDWVEGKPV</sequence>
<gene>
    <name evidence="2" type="ORF">C1SCF055_LOCUS29793</name>
</gene>
<evidence type="ECO:0000256" key="1">
    <source>
        <dbReference type="SAM" id="MobiDB-lite"/>
    </source>
</evidence>
<accession>A0A9P1D652</accession>
<dbReference type="AlphaFoldDB" id="A0A9P1D652"/>
<dbReference type="EMBL" id="CAMXCT030003343">
    <property type="protein sequence ID" value="CAL4791286.1"/>
    <property type="molecule type" value="Genomic_DNA"/>
</dbReference>
<keyword evidence="4" id="KW-1185">Reference proteome</keyword>
<comment type="caution">
    <text evidence="2">The sequence shown here is derived from an EMBL/GenBank/DDBJ whole genome shotgun (WGS) entry which is preliminary data.</text>
</comment>
<evidence type="ECO:0000313" key="4">
    <source>
        <dbReference type="Proteomes" id="UP001152797"/>
    </source>
</evidence>
<dbReference type="Proteomes" id="UP001152797">
    <property type="component" value="Unassembled WGS sequence"/>
</dbReference>
<reference evidence="2" key="1">
    <citation type="submission" date="2022-10" db="EMBL/GenBank/DDBJ databases">
        <authorList>
            <person name="Chen Y."/>
            <person name="Dougan E. K."/>
            <person name="Chan C."/>
            <person name="Rhodes N."/>
            <person name="Thang M."/>
        </authorList>
    </citation>
    <scope>NUCLEOTIDE SEQUENCE</scope>
</reference>
<dbReference type="EMBL" id="CAMXCT010003343">
    <property type="protein sequence ID" value="CAI4003974.1"/>
    <property type="molecule type" value="Genomic_DNA"/>
</dbReference>
<reference evidence="3 4" key="2">
    <citation type="submission" date="2024-05" db="EMBL/GenBank/DDBJ databases">
        <authorList>
            <person name="Chen Y."/>
            <person name="Shah S."/>
            <person name="Dougan E. K."/>
            <person name="Thang M."/>
            <person name="Chan C."/>
        </authorList>
    </citation>
    <scope>NUCLEOTIDE SEQUENCE [LARGE SCALE GENOMIC DNA]</scope>
</reference>
<dbReference type="EMBL" id="CAMXCT020003343">
    <property type="protein sequence ID" value="CAL1157349.1"/>
    <property type="molecule type" value="Genomic_DNA"/>
</dbReference>